<sequence>MSTITMTGNLRDNSDIFLIEGIMKKFLSNFSFTLKEAKEDDSLMTKEEFFSKIDKARAEKDVAMSLDDMKEYLRNKTNSDGK</sequence>
<evidence type="ECO:0000313" key="1">
    <source>
        <dbReference type="EMBL" id="AMD85227.1"/>
    </source>
</evidence>
<evidence type="ECO:0000313" key="3">
    <source>
        <dbReference type="Proteomes" id="UP000065822"/>
    </source>
</evidence>
<evidence type="ECO:0000313" key="4">
    <source>
        <dbReference type="Proteomes" id="UP000215539"/>
    </source>
</evidence>
<organism evidence="2 4">
    <name type="scientific">Capnocytophaga haemolytica</name>
    <dbReference type="NCBI Taxonomy" id="45243"/>
    <lineage>
        <taxon>Bacteria</taxon>
        <taxon>Pseudomonadati</taxon>
        <taxon>Bacteroidota</taxon>
        <taxon>Flavobacteriia</taxon>
        <taxon>Flavobacteriales</taxon>
        <taxon>Flavobacteriaceae</taxon>
        <taxon>Capnocytophaga</taxon>
    </lineage>
</organism>
<accession>A0AAX2GZ61</accession>
<reference evidence="1 3" key="1">
    <citation type="submission" date="2016-02" db="EMBL/GenBank/DDBJ databases">
        <authorList>
            <person name="Holder M.E."/>
            <person name="Ajami N.J."/>
            <person name="Petrosino J.F."/>
        </authorList>
    </citation>
    <scope>NUCLEOTIDE SEQUENCE [LARGE SCALE GENOMIC DNA]</scope>
    <source>
        <strain evidence="1 3">CCUG 32990</strain>
    </source>
</reference>
<dbReference type="AlphaFoldDB" id="A0AAX2GZ61"/>
<dbReference type="EMBL" id="LT906449">
    <property type="protein sequence ID" value="SNV04018.1"/>
    <property type="molecule type" value="Genomic_DNA"/>
</dbReference>
<reference evidence="2 4" key="2">
    <citation type="submission" date="2017-06" db="EMBL/GenBank/DDBJ databases">
        <authorList>
            <consortium name="Pathogen Informatics"/>
        </authorList>
    </citation>
    <scope>NUCLEOTIDE SEQUENCE [LARGE SCALE GENOMIC DNA]</scope>
    <source>
        <strain evidence="2 4">NCTC12947</strain>
    </source>
</reference>
<dbReference type="Proteomes" id="UP000215539">
    <property type="component" value="Chromosome 1"/>
</dbReference>
<name>A0AAX2GZ61_9FLAO</name>
<evidence type="ECO:0008006" key="5">
    <source>
        <dbReference type="Google" id="ProtNLM"/>
    </source>
</evidence>
<proteinExistence type="predicted"/>
<evidence type="ECO:0000313" key="2">
    <source>
        <dbReference type="EMBL" id="SNV04018.1"/>
    </source>
</evidence>
<protein>
    <recommendedName>
        <fullName evidence="5">Toxin-antitoxin system, antitoxin component, ribbon-helix-helix domain protein</fullName>
    </recommendedName>
</protein>
<dbReference type="RefSeq" id="WP_066429425.1">
    <property type="nucleotide sequence ID" value="NZ_CP014227.1"/>
</dbReference>
<dbReference type="KEGG" id="chg:AXF12_06710"/>
<dbReference type="EMBL" id="CP014227">
    <property type="protein sequence ID" value="AMD85227.1"/>
    <property type="molecule type" value="Genomic_DNA"/>
</dbReference>
<keyword evidence="3" id="KW-1185">Reference proteome</keyword>
<gene>
    <name evidence="1" type="ORF">AXF12_06710</name>
    <name evidence="2" type="ORF">SAMEA44541418_00364</name>
</gene>
<dbReference type="Proteomes" id="UP000065822">
    <property type="component" value="Chromosome"/>
</dbReference>